<dbReference type="FunFam" id="3.40.50.300:FF:001218">
    <property type="entry name" value="AAA family ATPase, putative"/>
    <property type="match status" value="1"/>
</dbReference>
<evidence type="ECO:0000313" key="12">
    <source>
        <dbReference type="Proteomes" id="UP001214628"/>
    </source>
</evidence>
<evidence type="ECO:0000256" key="2">
    <source>
        <dbReference type="ARBA" id="ARBA00006914"/>
    </source>
</evidence>
<dbReference type="InterPro" id="IPR036427">
    <property type="entry name" value="Bromodomain-like_sf"/>
</dbReference>
<evidence type="ECO:0000256" key="3">
    <source>
        <dbReference type="ARBA" id="ARBA00022741"/>
    </source>
</evidence>
<feature type="compositionally biased region" description="Basic and acidic residues" evidence="8">
    <location>
        <begin position="381"/>
        <end position="393"/>
    </location>
</feature>
<evidence type="ECO:0000256" key="5">
    <source>
        <dbReference type="ARBA" id="ARBA00022840"/>
    </source>
</evidence>
<dbReference type="InterPro" id="IPR001487">
    <property type="entry name" value="Bromodomain"/>
</dbReference>
<keyword evidence="12" id="KW-1185">Reference proteome</keyword>
<dbReference type="GO" id="GO:0003682">
    <property type="term" value="F:chromatin binding"/>
    <property type="evidence" value="ECO:0007669"/>
    <property type="project" value="TreeGrafter"/>
</dbReference>
<dbReference type="GO" id="GO:0006334">
    <property type="term" value="P:nucleosome assembly"/>
    <property type="evidence" value="ECO:0007669"/>
    <property type="project" value="TreeGrafter"/>
</dbReference>
<dbReference type="PANTHER" id="PTHR23069:SF0">
    <property type="entry name" value="TAT-BINDING HOMOLOG 7"/>
    <property type="match status" value="1"/>
</dbReference>
<evidence type="ECO:0000256" key="7">
    <source>
        <dbReference type="ARBA" id="ARBA00023242"/>
    </source>
</evidence>
<dbReference type="EMBL" id="CP118377">
    <property type="protein sequence ID" value="WFD44071.1"/>
    <property type="molecule type" value="Genomic_DNA"/>
</dbReference>
<dbReference type="Pfam" id="PF00439">
    <property type="entry name" value="Bromodomain"/>
    <property type="match status" value="1"/>
</dbReference>
<dbReference type="InterPro" id="IPR003959">
    <property type="entry name" value="ATPase_AAA_core"/>
</dbReference>
<organism evidence="11 12">
    <name type="scientific">Malassezia psittaci</name>
    <dbReference type="NCBI Taxonomy" id="1821823"/>
    <lineage>
        <taxon>Eukaryota</taxon>
        <taxon>Fungi</taxon>
        <taxon>Dikarya</taxon>
        <taxon>Basidiomycota</taxon>
        <taxon>Ustilaginomycotina</taxon>
        <taxon>Malasseziomycetes</taxon>
        <taxon>Malasseziales</taxon>
        <taxon>Malasseziaceae</taxon>
        <taxon>Malassezia</taxon>
    </lineage>
</organism>
<dbReference type="GO" id="GO:0045815">
    <property type="term" value="P:transcription initiation-coupled chromatin remodeling"/>
    <property type="evidence" value="ECO:0007669"/>
    <property type="project" value="TreeGrafter"/>
</dbReference>
<proteinExistence type="inferred from homology"/>
<dbReference type="Gene3D" id="1.20.920.10">
    <property type="entry name" value="Bromodomain-like"/>
    <property type="match status" value="1"/>
</dbReference>
<dbReference type="AlphaFoldDB" id="A0AAF0JLD8"/>
<reference evidence="11" key="1">
    <citation type="submission" date="2023-02" db="EMBL/GenBank/DDBJ databases">
        <title>Mating type loci evolution in Malassezia.</title>
        <authorList>
            <person name="Coelho M.A."/>
        </authorList>
    </citation>
    <scope>NUCLEOTIDE SEQUENCE</scope>
    <source>
        <strain evidence="11">CBS 14136</strain>
    </source>
</reference>
<dbReference type="GO" id="GO:0042393">
    <property type="term" value="F:histone binding"/>
    <property type="evidence" value="ECO:0007669"/>
    <property type="project" value="TreeGrafter"/>
</dbReference>
<feature type="compositionally biased region" description="Polar residues" evidence="8">
    <location>
        <begin position="689"/>
        <end position="698"/>
    </location>
</feature>
<dbReference type="GO" id="GO:0016887">
    <property type="term" value="F:ATP hydrolysis activity"/>
    <property type="evidence" value="ECO:0007669"/>
    <property type="project" value="InterPro"/>
</dbReference>
<dbReference type="Proteomes" id="UP001214628">
    <property type="component" value="Chromosome 3"/>
</dbReference>
<feature type="domain" description="Bromo" evidence="10">
    <location>
        <begin position="572"/>
        <end position="630"/>
    </location>
</feature>
<feature type="region of interest" description="Disordered" evidence="8">
    <location>
        <begin position="468"/>
        <end position="488"/>
    </location>
</feature>
<dbReference type="SUPFAM" id="SSF52540">
    <property type="entry name" value="P-loop containing nucleoside triphosphate hydrolases"/>
    <property type="match status" value="1"/>
</dbReference>
<dbReference type="GO" id="GO:0005634">
    <property type="term" value="C:nucleus"/>
    <property type="evidence" value="ECO:0007669"/>
    <property type="project" value="UniProtKB-SubCell"/>
</dbReference>
<comment type="subcellular location">
    <subcellularLocation>
        <location evidence="1">Nucleus</location>
    </subcellularLocation>
</comment>
<keyword evidence="5" id="KW-0067">ATP-binding</keyword>
<dbReference type="Gene3D" id="3.40.50.300">
    <property type="entry name" value="P-loop containing nucleotide triphosphate hydrolases"/>
    <property type="match status" value="1"/>
</dbReference>
<sequence length="860" mass="96730">MVPSSARSSHTIAQPLPEHLAPLIKDAVDKAYTACRRMLPSKKAHSALEDAMWENDPTSPLYPRTPLDTGSPGAQLQRELFQQSFEKTRIYRPRMLLYGKPGMGQMTAAASLLHRLEGYTVQTLGITTLLGDSTQSAEAALVREFQEARRHKPSILLIPELDRWPSVMPDSVRASLGALLDNLQPSDPVLLLGVSHVPLWELSAEVRSWFGPMPSTRVAFGAPSSEARQGFIKEIVQQAIRPPTEFTDALPKRRRILPDLPKAAPRPAREPTQVELNQQIENDARILEHLKFRLGPVLAELRKKFKKFTRDVWEEYNLRELMEQFEYRREKGKVVIRLRYDRDDPAEQHEILSDSSSASDSHSKHAMPVQGGAHPTTDSMHGTDSDGDGDHIGDGIVSNSKKDDLGQSQTNTQQNAIQSLDGPHDIHASSVIDLTSDQRTLDSQRSNSDAVQNHEPMQIIASENIVEQPRADSQNQTISNPDDLDHHTSAVNTADTALGHDSMQASIPSHPPNPQESRIIQHDAMNSHTASAPDRDQHTYREHHSPESQNSNDLAKEQTVANPATDDTPTSRSDPNYIYRDFTIYTMNLDKMQKRLYYNRYLTCDAFMEDIQKIVSNAEEAHEVDTDRVFRARQMQNLATILLDQYMDTQFRLDCERMKERVLAREHAAQIEAEKRKEAEVYPRRPNGQRYSARQQGQLPGPDHLIDIGTVRIASKRARSQSCAATTSEANQESTQHDTEDTNATQPTEMQDSDGPSNDLTKRMRLESSEAATNTTAIDIDPSYESTTNASTMTSIEAQTDLIAHLTHATDGFNVEQLQQFRAACFDTIFLHRTQWDRTELFNSLHILANDLANEVNHVE</sequence>
<keyword evidence="6" id="KW-0103">Bromodomain</keyword>
<dbReference type="SUPFAM" id="SSF47370">
    <property type="entry name" value="Bromodomain"/>
    <property type="match status" value="1"/>
</dbReference>
<comment type="similarity">
    <text evidence="2">Belongs to the AAA ATPase family.</text>
</comment>
<evidence type="ECO:0000256" key="4">
    <source>
        <dbReference type="ARBA" id="ARBA00022801"/>
    </source>
</evidence>
<dbReference type="PANTHER" id="PTHR23069">
    <property type="entry name" value="AAA DOMAIN-CONTAINING"/>
    <property type="match status" value="1"/>
</dbReference>
<feature type="region of interest" description="Disordered" evidence="8">
    <location>
        <begin position="677"/>
        <end position="705"/>
    </location>
</feature>
<evidence type="ECO:0000256" key="6">
    <source>
        <dbReference type="ARBA" id="ARBA00023117"/>
    </source>
</evidence>
<name>A0AAF0JLD8_9BASI</name>
<evidence type="ECO:0000313" key="11">
    <source>
        <dbReference type="EMBL" id="WFD44071.1"/>
    </source>
</evidence>
<evidence type="ECO:0000256" key="1">
    <source>
        <dbReference type="ARBA" id="ARBA00004123"/>
    </source>
</evidence>
<feature type="compositionally biased region" description="Polar residues" evidence="8">
    <location>
        <begin position="720"/>
        <end position="734"/>
    </location>
</feature>
<evidence type="ECO:0000259" key="9">
    <source>
        <dbReference type="Pfam" id="PF00004"/>
    </source>
</evidence>
<feature type="domain" description="ATPase AAA-type core" evidence="9">
    <location>
        <begin position="95"/>
        <end position="204"/>
    </location>
</feature>
<evidence type="ECO:0000256" key="8">
    <source>
        <dbReference type="SAM" id="MobiDB-lite"/>
    </source>
</evidence>
<keyword evidence="3" id="KW-0547">Nucleotide-binding</keyword>
<evidence type="ECO:0000259" key="10">
    <source>
        <dbReference type="Pfam" id="PF00439"/>
    </source>
</evidence>
<feature type="compositionally biased region" description="Polar residues" evidence="8">
    <location>
        <begin position="547"/>
        <end position="574"/>
    </location>
</feature>
<dbReference type="InterPro" id="IPR027417">
    <property type="entry name" value="P-loop_NTPase"/>
</dbReference>
<keyword evidence="7" id="KW-0539">Nucleus</keyword>
<feature type="region of interest" description="Disordered" evidence="8">
    <location>
        <begin position="348"/>
        <end position="412"/>
    </location>
</feature>
<accession>A0AAF0JLD8</accession>
<dbReference type="GO" id="GO:0006337">
    <property type="term" value="P:nucleosome disassembly"/>
    <property type="evidence" value="ECO:0007669"/>
    <property type="project" value="TreeGrafter"/>
</dbReference>
<keyword evidence="4" id="KW-0378">Hydrolase</keyword>
<feature type="compositionally biased region" description="Polar residues" evidence="8">
    <location>
        <begin position="471"/>
        <end position="480"/>
    </location>
</feature>
<feature type="compositionally biased region" description="Polar residues" evidence="8">
    <location>
        <begin position="742"/>
        <end position="759"/>
    </location>
</feature>
<feature type="region of interest" description="Disordered" evidence="8">
    <location>
        <begin position="526"/>
        <end position="575"/>
    </location>
</feature>
<protein>
    <submittedName>
        <fullName evidence="11">TAT-binding protein-like protein 7, AAA ATPase</fullName>
    </submittedName>
</protein>
<feature type="compositionally biased region" description="Basic and acidic residues" evidence="8">
    <location>
        <begin position="533"/>
        <end position="546"/>
    </location>
</feature>
<dbReference type="InterPro" id="IPR045199">
    <property type="entry name" value="ATAD2-like"/>
</dbReference>
<dbReference type="GO" id="GO:0005524">
    <property type="term" value="F:ATP binding"/>
    <property type="evidence" value="ECO:0007669"/>
    <property type="project" value="UniProtKB-KW"/>
</dbReference>
<dbReference type="Pfam" id="PF00004">
    <property type="entry name" value="AAA"/>
    <property type="match status" value="1"/>
</dbReference>
<feature type="region of interest" description="Disordered" evidence="8">
    <location>
        <begin position="719"/>
        <end position="761"/>
    </location>
</feature>
<gene>
    <name evidence="11" type="primary">YTA7_2</name>
    <name evidence="11" type="ORF">MPSI1_002736</name>
</gene>